<proteinExistence type="inferred from homology"/>
<sequence>MPKVRRSKKTPKEGRELNDPTLDELAQKMGEVEIESHEDKRRSESLWPIFTIAHQRSKFAYDLFCRRKATIRELHGCCLPENTADKNLTEKWRNPDYKNLCCVRCTEDTNFGTSCICRVLKGNLDAVGLI</sequence>
<dbReference type="Proteomes" id="UP001168821">
    <property type="component" value="Unassembled WGS sequence"/>
</dbReference>
<feature type="region of interest" description="Disordered" evidence="4">
    <location>
        <begin position="1"/>
        <end position="22"/>
    </location>
</feature>
<keyword evidence="6" id="KW-1185">Reference proteome</keyword>
<evidence type="ECO:0000313" key="5">
    <source>
        <dbReference type="EMBL" id="KAJ3645586.1"/>
    </source>
</evidence>
<name>A0AA38HXL3_9CUCU</name>
<dbReference type="Pfam" id="PF01125">
    <property type="entry name" value="BUD31"/>
    <property type="match status" value="1"/>
</dbReference>
<dbReference type="AlphaFoldDB" id="A0AA38HXL3"/>
<evidence type="ECO:0000256" key="4">
    <source>
        <dbReference type="SAM" id="MobiDB-lite"/>
    </source>
</evidence>
<gene>
    <name evidence="5" type="ORF">Zmor_023229</name>
</gene>
<protein>
    <recommendedName>
        <fullName evidence="7">Protein BUD31 homolog</fullName>
    </recommendedName>
</protein>
<dbReference type="PANTHER" id="PTHR19411">
    <property type="entry name" value="PROTEIN BUD31-RELATED"/>
    <property type="match status" value="1"/>
</dbReference>
<dbReference type="GO" id="GO:0000398">
    <property type="term" value="P:mRNA splicing, via spliceosome"/>
    <property type="evidence" value="ECO:0007669"/>
    <property type="project" value="TreeGrafter"/>
</dbReference>
<evidence type="ECO:0000256" key="1">
    <source>
        <dbReference type="ARBA" id="ARBA00004123"/>
    </source>
</evidence>
<organism evidence="5 6">
    <name type="scientific">Zophobas morio</name>
    <dbReference type="NCBI Taxonomy" id="2755281"/>
    <lineage>
        <taxon>Eukaryota</taxon>
        <taxon>Metazoa</taxon>
        <taxon>Ecdysozoa</taxon>
        <taxon>Arthropoda</taxon>
        <taxon>Hexapoda</taxon>
        <taxon>Insecta</taxon>
        <taxon>Pterygota</taxon>
        <taxon>Neoptera</taxon>
        <taxon>Endopterygota</taxon>
        <taxon>Coleoptera</taxon>
        <taxon>Polyphaga</taxon>
        <taxon>Cucujiformia</taxon>
        <taxon>Tenebrionidae</taxon>
        <taxon>Zophobas</taxon>
    </lineage>
</organism>
<reference evidence="5" key="1">
    <citation type="journal article" date="2023" name="G3 (Bethesda)">
        <title>Whole genome assemblies of Zophobas morio and Tenebrio molitor.</title>
        <authorList>
            <person name="Kaur S."/>
            <person name="Stinson S.A."/>
            <person name="diCenzo G.C."/>
        </authorList>
    </citation>
    <scope>NUCLEOTIDE SEQUENCE</scope>
    <source>
        <strain evidence="5">QUZm001</strain>
    </source>
</reference>
<evidence type="ECO:0008006" key="7">
    <source>
        <dbReference type="Google" id="ProtNLM"/>
    </source>
</evidence>
<dbReference type="PANTHER" id="PTHR19411:SF0">
    <property type="entry name" value="PROTEIN BUD31 HOMOLOG"/>
    <property type="match status" value="1"/>
</dbReference>
<comment type="subcellular location">
    <subcellularLocation>
        <location evidence="1">Nucleus</location>
    </subcellularLocation>
</comment>
<comment type="similarity">
    <text evidence="2">Belongs to the BUD31 (G10) family.</text>
</comment>
<evidence type="ECO:0000313" key="6">
    <source>
        <dbReference type="Proteomes" id="UP001168821"/>
    </source>
</evidence>
<evidence type="ECO:0000256" key="2">
    <source>
        <dbReference type="ARBA" id="ARBA00005287"/>
    </source>
</evidence>
<dbReference type="InterPro" id="IPR001748">
    <property type="entry name" value="BUD31"/>
</dbReference>
<dbReference type="GO" id="GO:0005681">
    <property type="term" value="C:spliceosomal complex"/>
    <property type="evidence" value="ECO:0007669"/>
    <property type="project" value="TreeGrafter"/>
</dbReference>
<keyword evidence="3" id="KW-0539">Nucleus</keyword>
<dbReference type="EMBL" id="JALNTZ010000007">
    <property type="protein sequence ID" value="KAJ3645586.1"/>
    <property type="molecule type" value="Genomic_DNA"/>
</dbReference>
<comment type="caution">
    <text evidence="5">The sequence shown here is derived from an EMBL/GenBank/DDBJ whole genome shotgun (WGS) entry which is preliminary data.</text>
</comment>
<evidence type="ECO:0000256" key="3">
    <source>
        <dbReference type="ARBA" id="ARBA00023242"/>
    </source>
</evidence>
<dbReference type="PRINTS" id="PR00322">
    <property type="entry name" value="G10"/>
</dbReference>
<accession>A0AA38HXL3</accession>